<keyword evidence="10" id="KW-0808">Transferase</keyword>
<evidence type="ECO:0000313" key="10">
    <source>
        <dbReference type="EMBL" id="STF43412.1"/>
    </source>
</evidence>
<dbReference type="PANTHER" id="PTHR35805">
    <property type="entry name" value="ASPARTATE CARBAMOYLTRANSFERASE REGULATORY CHAIN"/>
    <property type="match status" value="1"/>
</dbReference>
<dbReference type="GO" id="GO:0006221">
    <property type="term" value="P:pyrimidine nucleotide biosynthetic process"/>
    <property type="evidence" value="ECO:0007669"/>
    <property type="project" value="UniProtKB-KW"/>
</dbReference>
<dbReference type="Gene3D" id="3.30.70.140">
    <property type="entry name" value="Aspartate carbamoyltransferase regulatory subunit, N-terminal domain"/>
    <property type="match status" value="1"/>
</dbReference>
<protein>
    <recommendedName>
        <fullName evidence="5">Aspartate carbamoyltransferase regulatory chain</fullName>
    </recommendedName>
</protein>
<evidence type="ECO:0000256" key="1">
    <source>
        <dbReference type="ARBA" id="ARBA00001947"/>
    </source>
</evidence>
<feature type="domain" description="Aspartate carbamoyltransferase regulatory subunit N-terminal" evidence="9">
    <location>
        <begin position="7"/>
        <end position="96"/>
    </location>
</feature>
<accession>A0A376LGP7</accession>
<name>A0A376LGP7_ECOLX</name>
<keyword evidence="8" id="KW-0665">Pyrimidine biosynthesis</keyword>
<evidence type="ECO:0000256" key="8">
    <source>
        <dbReference type="ARBA" id="ARBA00022975"/>
    </source>
</evidence>
<dbReference type="GO" id="GO:0016740">
    <property type="term" value="F:transferase activity"/>
    <property type="evidence" value="ECO:0007669"/>
    <property type="project" value="UniProtKB-KW"/>
</dbReference>
<dbReference type="AlphaFoldDB" id="A0A376LGP7"/>
<evidence type="ECO:0000256" key="3">
    <source>
        <dbReference type="ARBA" id="ARBA00010498"/>
    </source>
</evidence>
<dbReference type="Pfam" id="PF01948">
    <property type="entry name" value="PyrI"/>
    <property type="match status" value="1"/>
</dbReference>
<dbReference type="GO" id="GO:0046872">
    <property type="term" value="F:metal ion binding"/>
    <property type="evidence" value="ECO:0007669"/>
    <property type="project" value="UniProtKB-KW"/>
</dbReference>
<dbReference type="GO" id="GO:0006207">
    <property type="term" value="P:'de novo' pyrimidine nucleobase biosynthetic process"/>
    <property type="evidence" value="ECO:0007669"/>
    <property type="project" value="InterPro"/>
</dbReference>
<comment type="subunit">
    <text evidence="4">Heterododecamer (2C3:3R2) of six catalytic PyrB chains organized as two trimers (C3), and six regulatory PyrI chains organized as three dimers (R2).</text>
</comment>
<evidence type="ECO:0000256" key="4">
    <source>
        <dbReference type="ARBA" id="ARBA00011502"/>
    </source>
</evidence>
<dbReference type="Proteomes" id="UP000254877">
    <property type="component" value="Unassembled WGS sequence"/>
</dbReference>
<evidence type="ECO:0000256" key="6">
    <source>
        <dbReference type="ARBA" id="ARBA00022723"/>
    </source>
</evidence>
<evidence type="ECO:0000313" key="11">
    <source>
        <dbReference type="Proteomes" id="UP000254877"/>
    </source>
</evidence>
<dbReference type="FunFam" id="3.30.70.140:FF:000001">
    <property type="entry name" value="Aspartate carbamoyltransferase regulatory chain"/>
    <property type="match status" value="1"/>
</dbReference>
<gene>
    <name evidence="10" type="primary">pyrI</name>
    <name evidence="10" type="ORF">NCTC7928_04107</name>
</gene>
<sequence>MTHDNKLQVEAIKRGTVIDHIPAQIGFKLLSLFKLTETDQRITIGLNLPSGEMGRKDLIKIENTFLSEDQVDQLALYAPQATVNRIDNYEVVGKSRPQSAGAHRQRAGLPEQQLYQPCRNRFLPALPCENAPMTSRSNANTVKKSFPIMWCWPINCGW</sequence>
<dbReference type="SUPFAM" id="SSF54893">
    <property type="entry name" value="Aspartate carbamoyltransferase, Regulatory-chain, N-terminal domain"/>
    <property type="match status" value="1"/>
</dbReference>
<dbReference type="NCBIfam" id="TIGR00240">
    <property type="entry name" value="ATCase_reg"/>
    <property type="match status" value="1"/>
</dbReference>
<organism evidence="10 11">
    <name type="scientific">Escherichia coli</name>
    <dbReference type="NCBI Taxonomy" id="562"/>
    <lineage>
        <taxon>Bacteria</taxon>
        <taxon>Pseudomonadati</taxon>
        <taxon>Pseudomonadota</taxon>
        <taxon>Gammaproteobacteria</taxon>
        <taxon>Enterobacterales</taxon>
        <taxon>Enterobacteriaceae</taxon>
        <taxon>Escherichia</taxon>
    </lineage>
</organism>
<keyword evidence="6" id="KW-0479">Metal-binding</keyword>
<dbReference type="InterPro" id="IPR002801">
    <property type="entry name" value="Asp_carbamoylTrfase_reg"/>
</dbReference>
<comment type="cofactor">
    <cofactor evidence="1">
        <name>Zn(2+)</name>
        <dbReference type="ChEBI" id="CHEBI:29105"/>
    </cofactor>
</comment>
<dbReference type="InterPro" id="IPR036793">
    <property type="entry name" value="Asp_carbatrfase_reg_N_sf"/>
</dbReference>
<evidence type="ECO:0000259" key="9">
    <source>
        <dbReference type="Pfam" id="PF01948"/>
    </source>
</evidence>
<dbReference type="PANTHER" id="PTHR35805:SF1">
    <property type="entry name" value="ASPARTATE CARBAMOYLTRANSFERASE REGULATORY CHAIN"/>
    <property type="match status" value="1"/>
</dbReference>
<evidence type="ECO:0000256" key="5">
    <source>
        <dbReference type="ARBA" id="ARBA00021764"/>
    </source>
</evidence>
<reference evidence="10 11" key="1">
    <citation type="submission" date="2018-06" db="EMBL/GenBank/DDBJ databases">
        <authorList>
            <consortium name="Pathogen Informatics"/>
            <person name="Doyle S."/>
        </authorList>
    </citation>
    <scope>NUCLEOTIDE SEQUENCE [LARGE SCALE GENOMIC DNA]</scope>
    <source>
        <strain evidence="10 11">NCTC7928</strain>
    </source>
</reference>
<dbReference type="EMBL" id="UGAB01000002">
    <property type="protein sequence ID" value="STF43412.1"/>
    <property type="molecule type" value="Genomic_DNA"/>
</dbReference>
<proteinExistence type="inferred from homology"/>
<comment type="similarity">
    <text evidence="3">Belongs to the PyrI family.</text>
</comment>
<dbReference type="GO" id="GO:0009347">
    <property type="term" value="C:aspartate carbamoyltransferase complex"/>
    <property type="evidence" value="ECO:0007669"/>
    <property type="project" value="InterPro"/>
</dbReference>
<evidence type="ECO:0000256" key="7">
    <source>
        <dbReference type="ARBA" id="ARBA00022833"/>
    </source>
</evidence>
<evidence type="ECO:0000256" key="2">
    <source>
        <dbReference type="ARBA" id="ARBA00002565"/>
    </source>
</evidence>
<comment type="function">
    <text evidence="2">Involved in allosteric regulation of aspartate carbamoyltransferase.</text>
</comment>
<keyword evidence="7" id="KW-0862">Zinc</keyword>
<dbReference type="InterPro" id="IPR020545">
    <property type="entry name" value="Asp_carbamoyltransf_reg_N"/>
</dbReference>